<name>A0ABP8JTB7_9ACTN</name>
<evidence type="ECO:0000313" key="1">
    <source>
        <dbReference type="EMBL" id="GAA4395694.1"/>
    </source>
</evidence>
<reference evidence="2" key="1">
    <citation type="journal article" date="2019" name="Int. J. Syst. Evol. Microbiol.">
        <title>The Global Catalogue of Microorganisms (GCM) 10K type strain sequencing project: providing services to taxonomists for standard genome sequencing and annotation.</title>
        <authorList>
            <consortium name="The Broad Institute Genomics Platform"/>
            <consortium name="The Broad Institute Genome Sequencing Center for Infectious Disease"/>
            <person name="Wu L."/>
            <person name="Ma J."/>
        </authorList>
    </citation>
    <scope>NUCLEOTIDE SEQUENCE [LARGE SCALE GENOMIC DNA]</scope>
    <source>
        <strain evidence="2">JCM 17688</strain>
    </source>
</reference>
<gene>
    <name evidence="1" type="ORF">GCM10023147_29230</name>
</gene>
<evidence type="ECO:0000313" key="2">
    <source>
        <dbReference type="Proteomes" id="UP001500635"/>
    </source>
</evidence>
<protein>
    <submittedName>
        <fullName evidence="1">Uncharacterized protein</fullName>
    </submittedName>
</protein>
<keyword evidence="2" id="KW-1185">Reference proteome</keyword>
<proteinExistence type="predicted"/>
<sequence length="125" mass="14384">MSIPTNLDCPDGHPWCTGDRCAQGEHQSRLVTVPATMRFYIEARPAQEVITQVTYDDRTDVAPMILLSIGKPDSDDYREAFLSPSQCERLAEALTMFAEQTLPWWHAKPERFQRYWDPRPTLDAN</sequence>
<dbReference type="RefSeq" id="WP_344997199.1">
    <property type="nucleotide sequence ID" value="NZ_BAABFR010000044.1"/>
</dbReference>
<comment type="caution">
    <text evidence="1">The sequence shown here is derived from an EMBL/GenBank/DDBJ whole genome shotgun (WGS) entry which is preliminary data.</text>
</comment>
<organism evidence="1 2">
    <name type="scientific">Tsukamurella soli</name>
    <dbReference type="NCBI Taxonomy" id="644556"/>
    <lineage>
        <taxon>Bacteria</taxon>
        <taxon>Bacillati</taxon>
        <taxon>Actinomycetota</taxon>
        <taxon>Actinomycetes</taxon>
        <taxon>Mycobacteriales</taxon>
        <taxon>Tsukamurellaceae</taxon>
        <taxon>Tsukamurella</taxon>
    </lineage>
</organism>
<dbReference type="Proteomes" id="UP001500635">
    <property type="component" value="Unassembled WGS sequence"/>
</dbReference>
<dbReference type="EMBL" id="BAABFR010000044">
    <property type="protein sequence ID" value="GAA4395694.1"/>
    <property type="molecule type" value="Genomic_DNA"/>
</dbReference>
<accession>A0ABP8JTB7</accession>